<dbReference type="Pfam" id="PF00392">
    <property type="entry name" value="GntR"/>
    <property type="match status" value="1"/>
</dbReference>
<feature type="domain" description="HTH gntR-type" evidence="5">
    <location>
        <begin position="24"/>
        <end position="94"/>
    </location>
</feature>
<keyword evidence="4" id="KW-0175">Coiled coil</keyword>
<dbReference type="PANTHER" id="PTHR44846">
    <property type="entry name" value="MANNOSYL-D-GLYCERATE TRANSPORT/METABOLISM SYSTEM REPRESSOR MNGR-RELATED"/>
    <property type="match status" value="1"/>
</dbReference>
<dbReference type="EMBL" id="CP012150">
    <property type="protein sequence ID" value="AKS33022.1"/>
    <property type="molecule type" value="Genomic_DNA"/>
</dbReference>
<dbReference type="PATRIC" id="fig|134601.6.peg.3163"/>
<accession>A0A0K0X6I9</accession>
<evidence type="ECO:0000256" key="1">
    <source>
        <dbReference type="ARBA" id="ARBA00023015"/>
    </source>
</evidence>
<dbReference type="PROSITE" id="PS50949">
    <property type="entry name" value="HTH_GNTR"/>
    <property type="match status" value="1"/>
</dbReference>
<dbReference type="STRING" id="134601.AFA91_15205"/>
<evidence type="ECO:0000256" key="4">
    <source>
        <dbReference type="SAM" id="Coils"/>
    </source>
</evidence>
<dbReference type="PANTHER" id="PTHR44846:SF1">
    <property type="entry name" value="MANNOSYL-D-GLYCERATE TRANSPORT_METABOLISM SYSTEM REPRESSOR MNGR-RELATED"/>
    <property type="match status" value="1"/>
</dbReference>
<dbReference type="SMART" id="SM00866">
    <property type="entry name" value="UTRA"/>
    <property type="match status" value="1"/>
</dbReference>
<dbReference type="InterPro" id="IPR050679">
    <property type="entry name" value="Bact_HTH_transcr_reg"/>
</dbReference>
<evidence type="ECO:0000313" key="7">
    <source>
        <dbReference type="Proteomes" id="UP000062255"/>
    </source>
</evidence>
<proteinExistence type="predicted"/>
<dbReference type="Pfam" id="PF07702">
    <property type="entry name" value="UTRA"/>
    <property type="match status" value="1"/>
</dbReference>
<sequence length="280" mass="30364">MRRQAAGATLFGQTTDAADEEHQMTALEDTSEALKRLAREFEDRGVARLPTERALAERLATSRTTIRKALDLLEREGTIHRVKGRAGGAYLNNVPQADVSPSAARPYCGSRGVLRSLNTVKGIPQILHEQGFRDGTTVLRAGLVPAPAAVGAALDVPETQQVVSLLRLRYADGDTLSLEQMYLRAELRGVLKTEMKSIYRTLRSQMGIAICAADESIEMATVSSAEGGTLGLPPDTPVLRVVRIGSDQFGRALEYSVDLFRADRTRLQVRSGSTISAQCV</sequence>
<dbReference type="GO" id="GO:0003677">
    <property type="term" value="F:DNA binding"/>
    <property type="evidence" value="ECO:0007669"/>
    <property type="project" value="UniProtKB-KW"/>
</dbReference>
<dbReference type="SUPFAM" id="SSF64288">
    <property type="entry name" value="Chorismate lyase-like"/>
    <property type="match status" value="1"/>
</dbReference>
<evidence type="ECO:0000313" key="6">
    <source>
        <dbReference type="EMBL" id="AKS33022.1"/>
    </source>
</evidence>
<keyword evidence="2" id="KW-0238">DNA-binding</keyword>
<evidence type="ECO:0000259" key="5">
    <source>
        <dbReference type="PROSITE" id="PS50949"/>
    </source>
</evidence>
<dbReference type="SUPFAM" id="SSF46785">
    <property type="entry name" value="Winged helix' DNA-binding domain"/>
    <property type="match status" value="1"/>
</dbReference>
<protein>
    <recommendedName>
        <fullName evidence="5">HTH gntR-type domain-containing protein</fullName>
    </recommendedName>
</protein>
<dbReference type="AlphaFoldDB" id="A0A0K0X6I9"/>
<dbReference type="InterPro" id="IPR036388">
    <property type="entry name" value="WH-like_DNA-bd_sf"/>
</dbReference>
<dbReference type="InterPro" id="IPR011663">
    <property type="entry name" value="UTRA"/>
</dbReference>
<dbReference type="PRINTS" id="PR00035">
    <property type="entry name" value="HTHGNTR"/>
</dbReference>
<dbReference type="InterPro" id="IPR036390">
    <property type="entry name" value="WH_DNA-bd_sf"/>
</dbReference>
<dbReference type="InterPro" id="IPR000524">
    <property type="entry name" value="Tscrpt_reg_HTH_GntR"/>
</dbReference>
<dbReference type="GO" id="GO:0003700">
    <property type="term" value="F:DNA-binding transcription factor activity"/>
    <property type="evidence" value="ECO:0007669"/>
    <property type="project" value="InterPro"/>
</dbReference>
<dbReference type="SMART" id="SM00345">
    <property type="entry name" value="HTH_GNTR"/>
    <property type="match status" value="1"/>
</dbReference>
<evidence type="ECO:0000256" key="3">
    <source>
        <dbReference type="ARBA" id="ARBA00023163"/>
    </source>
</evidence>
<keyword evidence="3" id="KW-0804">Transcription</keyword>
<dbReference type="Gene3D" id="3.40.1410.10">
    <property type="entry name" value="Chorismate lyase-like"/>
    <property type="match status" value="1"/>
</dbReference>
<gene>
    <name evidence="6" type="ORF">AFA91_15205</name>
</gene>
<evidence type="ECO:0000256" key="2">
    <source>
        <dbReference type="ARBA" id="ARBA00023125"/>
    </source>
</evidence>
<dbReference type="Gene3D" id="1.10.10.10">
    <property type="entry name" value="Winged helix-like DNA-binding domain superfamily/Winged helix DNA-binding domain"/>
    <property type="match status" value="1"/>
</dbReference>
<dbReference type="InterPro" id="IPR028978">
    <property type="entry name" value="Chorismate_lyase_/UTRA_dom_sf"/>
</dbReference>
<dbReference type="GO" id="GO:0045892">
    <property type="term" value="P:negative regulation of DNA-templated transcription"/>
    <property type="evidence" value="ECO:0007669"/>
    <property type="project" value="TreeGrafter"/>
</dbReference>
<keyword evidence="1" id="KW-0805">Transcription regulation</keyword>
<reference evidence="6 7" key="1">
    <citation type="submission" date="2015-07" db="EMBL/GenBank/DDBJ databases">
        <title>Complete genome sequence of Mycobacterium goodii X7B, a facultative thermophilic biodesulfurizing bacterium.</title>
        <authorList>
            <person name="Yu B."/>
            <person name="Li F."/>
            <person name="Xu P."/>
        </authorList>
    </citation>
    <scope>NUCLEOTIDE SEQUENCE [LARGE SCALE GENOMIC DNA]</scope>
    <source>
        <strain evidence="6 7">X7B</strain>
    </source>
</reference>
<dbReference type="Proteomes" id="UP000062255">
    <property type="component" value="Chromosome"/>
</dbReference>
<name>A0A0K0X6I9_MYCGD</name>
<dbReference type="KEGG" id="mgo:AFA91_15205"/>
<feature type="coiled-coil region" evidence="4">
    <location>
        <begin position="17"/>
        <end position="44"/>
    </location>
</feature>
<organism evidence="6 7">
    <name type="scientific">Mycolicibacterium goodii</name>
    <name type="common">Mycobacterium goodii</name>
    <dbReference type="NCBI Taxonomy" id="134601"/>
    <lineage>
        <taxon>Bacteria</taxon>
        <taxon>Bacillati</taxon>
        <taxon>Actinomycetota</taxon>
        <taxon>Actinomycetes</taxon>
        <taxon>Mycobacteriales</taxon>
        <taxon>Mycobacteriaceae</taxon>
        <taxon>Mycolicibacterium</taxon>
    </lineage>
</organism>